<keyword evidence="10 13" id="KW-0511">Multifunctional enzyme</keyword>
<evidence type="ECO:0000256" key="6">
    <source>
        <dbReference type="ARBA" id="ARBA00022679"/>
    </source>
</evidence>
<keyword evidence="5 13" id="KW-0444">Lipid biosynthesis</keyword>
<feature type="active site" evidence="13">
    <location>
        <position position="283"/>
    </location>
</feature>
<comment type="subcellular location">
    <subcellularLocation>
        <location evidence="13">Cytoplasm</location>
    </subcellularLocation>
</comment>
<dbReference type="EMBL" id="CP044543">
    <property type="protein sequence ID" value="QFI76397.1"/>
    <property type="molecule type" value="Genomic_DNA"/>
</dbReference>
<evidence type="ECO:0000256" key="4">
    <source>
        <dbReference type="ARBA" id="ARBA00022490"/>
    </source>
</evidence>
<dbReference type="GO" id="GO:0006633">
    <property type="term" value="P:fatty acid biosynthetic process"/>
    <property type="evidence" value="ECO:0007669"/>
    <property type="project" value="UniProtKB-UniRule"/>
</dbReference>
<dbReference type="InterPro" id="IPR016039">
    <property type="entry name" value="Thiolase-like"/>
</dbReference>
<evidence type="ECO:0000256" key="2">
    <source>
        <dbReference type="ARBA" id="ARBA00008642"/>
    </source>
</evidence>
<dbReference type="UniPathway" id="UPA00094"/>
<dbReference type="OrthoDB" id="9815506at2"/>
<feature type="region of interest" description="ACP-binding" evidence="13">
    <location>
        <begin position="254"/>
        <end position="258"/>
    </location>
</feature>
<dbReference type="Pfam" id="PF08545">
    <property type="entry name" value="ACP_syn_III"/>
    <property type="match status" value="1"/>
</dbReference>
<dbReference type="RefSeq" id="WP_151649866.1">
    <property type="nucleotide sequence ID" value="NZ_CP044543.1"/>
</dbReference>
<dbReference type="GO" id="GO:0004315">
    <property type="term" value="F:3-oxoacyl-[acyl-carrier-protein] synthase activity"/>
    <property type="evidence" value="ECO:0007669"/>
    <property type="project" value="InterPro"/>
</dbReference>
<organism evidence="16 17">
    <name type="scientific">Bradyrhizobium betae</name>
    <dbReference type="NCBI Taxonomy" id="244734"/>
    <lineage>
        <taxon>Bacteria</taxon>
        <taxon>Pseudomonadati</taxon>
        <taxon>Pseudomonadota</taxon>
        <taxon>Alphaproteobacteria</taxon>
        <taxon>Hyphomicrobiales</taxon>
        <taxon>Nitrobacteraceae</taxon>
        <taxon>Bradyrhizobium</taxon>
    </lineage>
</organism>
<dbReference type="KEGG" id="bbet:F8237_30785"/>
<accession>A0A5P6PDJ7</accession>
<feature type="domain" description="Beta-ketoacyl-[acyl-carrier-protein] synthase III N-terminal" evidence="15">
    <location>
        <begin position="109"/>
        <end position="193"/>
    </location>
</feature>
<evidence type="ECO:0000256" key="3">
    <source>
        <dbReference type="ARBA" id="ARBA00012333"/>
    </source>
</evidence>
<evidence type="ECO:0000259" key="15">
    <source>
        <dbReference type="Pfam" id="PF08545"/>
    </source>
</evidence>
<keyword evidence="6 13" id="KW-0808">Transferase</keyword>
<feature type="domain" description="Beta-ketoacyl-[acyl-carrier-protein] synthase III C-terminal" evidence="14">
    <location>
        <begin position="238"/>
        <end position="326"/>
    </location>
</feature>
<dbReference type="InterPro" id="IPR013751">
    <property type="entry name" value="ACP_syn_III_N"/>
</dbReference>
<dbReference type="Proteomes" id="UP000325641">
    <property type="component" value="Chromosome"/>
</dbReference>
<evidence type="ECO:0000256" key="12">
    <source>
        <dbReference type="ARBA" id="ARBA00051096"/>
    </source>
</evidence>
<evidence type="ECO:0000313" key="16">
    <source>
        <dbReference type="EMBL" id="QFI76397.1"/>
    </source>
</evidence>
<dbReference type="PANTHER" id="PTHR34069">
    <property type="entry name" value="3-OXOACYL-[ACYL-CARRIER-PROTEIN] SYNTHASE 3"/>
    <property type="match status" value="1"/>
</dbReference>
<dbReference type="GO" id="GO:0044550">
    <property type="term" value="P:secondary metabolite biosynthetic process"/>
    <property type="evidence" value="ECO:0007669"/>
    <property type="project" value="TreeGrafter"/>
</dbReference>
<dbReference type="NCBIfam" id="NF006829">
    <property type="entry name" value="PRK09352.1"/>
    <property type="match status" value="1"/>
</dbReference>
<dbReference type="CDD" id="cd00830">
    <property type="entry name" value="KAS_III"/>
    <property type="match status" value="1"/>
</dbReference>
<evidence type="ECO:0000256" key="11">
    <source>
        <dbReference type="ARBA" id="ARBA00023315"/>
    </source>
</evidence>
<feature type="active site" evidence="13">
    <location>
        <position position="253"/>
    </location>
</feature>
<comment type="subunit">
    <text evidence="13">Homodimer.</text>
</comment>
<evidence type="ECO:0000256" key="9">
    <source>
        <dbReference type="ARBA" id="ARBA00023160"/>
    </source>
</evidence>
<evidence type="ECO:0000256" key="10">
    <source>
        <dbReference type="ARBA" id="ARBA00023268"/>
    </source>
</evidence>
<dbReference type="InterPro" id="IPR013747">
    <property type="entry name" value="ACP_syn_III_C"/>
</dbReference>
<comment type="domain">
    <text evidence="13">The last Arg residue of the ACP-binding site is essential for the weak association between ACP/AcpP and FabH.</text>
</comment>
<dbReference type="EC" id="2.3.1.180" evidence="3 13"/>
<evidence type="ECO:0000313" key="17">
    <source>
        <dbReference type="Proteomes" id="UP000325641"/>
    </source>
</evidence>
<dbReference type="GO" id="GO:0033818">
    <property type="term" value="F:beta-ketoacyl-acyl-carrier-protein synthase III activity"/>
    <property type="evidence" value="ECO:0007669"/>
    <property type="project" value="UniProtKB-UniRule"/>
</dbReference>
<reference evidence="17" key="1">
    <citation type="submission" date="2019-10" db="EMBL/GenBank/DDBJ databases">
        <title>Complete Genome Sequence of Bradyrhizobium betae type strain PL7HG1T.</title>
        <authorList>
            <person name="Bromfield E.S.P."/>
            <person name="Cloutier S."/>
        </authorList>
    </citation>
    <scope>NUCLEOTIDE SEQUENCE [LARGE SCALE GENOMIC DNA]</scope>
    <source>
        <strain evidence="17">PL7HG1</strain>
    </source>
</reference>
<proteinExistence type="inferred from homology"/>
<keyword evidence="11 13" id="KW-0012">Acyltransferase</keyword>
<name>A0A5P6PDJ7_9BRAD</name>
<keyword evidence="4 13" id="KW-0963">Cytoplasm</keyword>
<evidence type="ECO:0000256" key="7">
    <source>
        <dbReference type="ARBA" id="ARBA00022832"/>
    </source>
</evidence>
<feature type="active site" evidence="13">
    <location>
        <position position="115"/>
    </location>
</feature>
<comment type="pathway">
    <text evidence="1 13">Lipid metabolism; fatty acid biosynthesis.</text>
</comment>
<dbReference type="FunFam" id="3.40.47.10:FF:000004">
    <property type="entry name" value="3-oxoacyl-[acyl-carrier-protein] synthase 3"/>
    <property type="match status" value="1"/>
</dbReference>
<gene>
    <name evidence="13" type="primary">fabH</name>
    <name evidence="16" type="ORF">F8237_30785</name>
</gene>
<dbReference type="GO" id="GO:0005737">
    <property type="term" value="C:cytoplasm"/>
    <property type="evidence" value="ECO:0007669"/>
    <property type="project" value="UniProtKB-SubCell"/>
</dbReference>
<dbReference type="PANTHER" id="PTHR34069:SF2">
    <property type="entry name" value="BETA-KETOACYL-[ACYL-CARRIER-PROTEIN] SYNTHASE III"/>
    <property type="match status" value="1"/>
</dbReference>
<evidence type="ECO:0000259" key="14">
    <source>
        <dbReference type="Pfam" id="PF08541"/>
    </source>
</evidence>
<comment type="function">
    <text evidence="13">Catalyzes the condensation reaction of fatty acid synthesis by the addition to an acyl acceptor of two carbons from malonyl-ACP. Catalyzes the first condensation reaction which initiates fatty acid synthesis and may therefore play a role in governing the total rate of fatty acid production. Possesses both acetoacetyl-ACP synthase and acetyl transacylase activities. Its substrate specificity determines the biosynthesis of branched-chain and/or straight-chain of fatty acids.</text>
</comment>
<dbReference type="InterPro" id="IPR004655">
    <property type="entry name" value="FabH"/>
</dbReference>
<evidence type="ECO:0000256" key="1">
    <source>
        <dbReference type="ARBA" id="ARBA00005194"/>
    </source>
</evidence>
<dbReference type="NCBIfam" id="TIGR00747">
    <property type="entry name" value="fabH"/>
    <property type="match status" value="1"/>
</dbReference>
<evidence type="ECO:0000256" key="8">
    <source>
        <dbReference type="ARBA" id="ARBA00023098"/>
    </source>
</evidence>
<comment type="similarity">
    <text evidence="2 13">Belongs to the thiolase-like superfamily. FabH family.</text>
</comment>
<comment type="catalytic activity">
    <reaction evidence="12">
        <text>malonyl-[ACP] + acetyl-CoA + H(+) = 3-oxobutanoyl-[ACP] + CO2 + CoA</text>
        <dbReference type="Rhea" id="RHEA:12080"/>
        <dbReference type="Rhea" id="RHEA-COMP:9623"/>
        <dbReference type="Rhea" id="RHEA-COMP:9625"/>
        <dbReference type="ChEBI" id="CHEBI:15378"/>
        <dbReference type="ChEBI" id="CHEBI:16526"/>
        <dbReference type="ChEBI" id="CHEBI:57287"/>
        <dbReference type="ChEBI" id="CHEBI:57288"/>
        <dbReference type="ChEBI" id="CHEBI:78449"/>
        <dbReference type="ChEBI" id="CHEBI:78450"/>
        <dbReference type="EC" id="2.3.1.180"/>
    </reaction>
    <physiologicalReaction direction="left-to-right" evidence="12">
        <dbReference type="Rhea" id="RHEA:12081"/>
    </physiologicalReaction>
</comment>
<evidence type="ECO:0000256" key="13">
    <source>
        <dbReference type="HAMAP-Rule" id="MF_01815"/>
    </source>
</evidence>
<keyword evidence="7 13" id="KW-0276">Fatty acid metabolism</keyword>
<keyword evidence="8 13" id="KW-0443">Lipid metabolism</keyword>
<dbReference type="SUPFAM" id="SSF53901">
    <property type="entry name" value="Thiolase-like"/>
    <property type="match status" value="1"/>
</dbReference>
<dbReference type="HAMAP" id="MF_01815">
    <property type="entry name" value="FabH"/>
    <property type="match status" value="1"/>
</dbReference>
<dbReference type="Pfam" id="PF08541">
    <property type="entry name" value="ACP_syn_III_C"/>
    <property type="match status" value="1"/>
</dbReference>
<protein>
    <recommendedName>
        <fullName evidence="3 13">Beta-ketoacyl-[acyl-carrier-protein] synthase III</fullName>
        <shortName evidence="13">Beta-ketoacyl-ACP synthase III</shortName>
        <shortName evidence="13">KAS III</shortName>
        <ecNumber evidence="3 13">2.3.1.180</ecNumber>
    </recommendedName>
    <alternativeName>
        <fullName evidence="13">3-oxoacyl-[acyl-carrier-protein] synthase 3</fullName>
    </alternativeName>
    <alternativeName>
        <fullName evidence="13">3-oxoacyl-[acyl-carrier-protein] synthase III</fullName>
    </alternativeName>
</protein>
<sequence>MTQIRSVVLGCGSYLPEQVVTNAQLAARIDTSDEWIVQRTGIRERHIAAEGEFTSHLAIKAAQAALTDAGLDAQSIDLIVLATSTPDNTFPATAVAVQHGLGINHGAAFDLQAVCSGFVFALATADNFLRTGAFKRALVIGAETFSRILDWNDRGTCVLFGDGAGAVVLEAQEQPGHAATDRGIVTTHLRSDGRHKAKLFVDGGPSSTQTVGHLRMEGREVFKHAVGMITDVIVDAFEATGLNADSIDWFVPHQANKRIIDASAHKLHIAPEKVVLTVDRHGNTSAASIPLALSVARKDGRIKRGDAVLMEAMGGGFTWGSALVRW</sequence>
<keyword evidence="9 13" id="KW-0275">Fatty acid biosynthesis</keyword>
<evidence type="ECO:0000256" key="5">
    <source>
        <dbReference type="ARBA" id="ARBA00022516"/>
    </source>
</evidence>
<dbReference type="Gene3D" id="3.40.47.10">
    <property type="match status" value="1"/>
</dbReference>
<dbReference type="AlphaFoldDB" id="A0A5P6PDJ7"/>